<name>A0ABV4UGS8_9RHOO</name>
<accession>A0ABV4UGS8</accession>
<reference evidence="3" key="2">
    <citation type="journal article" date="2025" name="Int. J. Syst. Evol. Microbiol.">
        <title>Dentiradicibacter hellwigii gen. nov., sp. nov., isolated from a secondary infected root canal in the human oral cavity.</title>
        <authorList>
            <person name="Bartsch S."/>
            <person name="Wittmer A."/>
            <person name="Weber A.K."/>
            <person name="Neumann-Schaal M."/>
            <person name="Wolf J."/>
            <person name="Gronow S."/>
            <person name="Turnbull J.D."/>
            <person name="Tennert C."/>
            <person name="Hacker G."/>
            <person name="Cieplik F."/>
            <person name="Al-Ahmad A."/>
        </authorList>
    </citation>
    <scope>NUCLEOTIDE SEQUENCE</scope>
    <source>
        <strain evidence="3">Wk13</strain>
    </source>
</reference>
<evidence type="ECO:0000313" key="1">
    <source>
        <dbReference type="EMBL" id="MFA9949167.1"/>
    </source>
</evidence>
<evidence type="ECO:0000313" key="4">
    <source>
        <dbReference type="Proteomes" id="UP001574673"/>
    </source>
</evidence>
<dbReference type="Proteomes" id="UP001574673">
    <property type="component" value="Unassembled WGS sequence"/>
</dbReference>
<proteinExistence type="predicted"/>
<keyword evidence="4" id="KW-1185">Reference proteome</keyword>
<dbReference type="RefSeq" id="WP_418890312.1">
    <property type="nucleotide sequence ID" value="NZ_JBEUWX010000002.1"/>
</dbReference>
<gene>
    <name evidence="1" type="ORF">ABCS64_02290</name>
    <name evidence="2" type="ORF">ABCS64_10925</name>
    <name evidence="3" type="ORF">ABCS64_11005</name>
</gene>
<evidence type="ECO:0000313" key="2">
    <source>
        <dbReference type="EMBL" id="MFA9950827.1"/>
    </source>
</evidence>
<organism evidence="3 4">
    <name type="scientific">Dentiradicibacter hellwigii</name>
    <dbReference type="NCBI Taxonomy" id="3149053"/>
    <lineage>
        <taxon>Bacteria</taxon>
        <taxon>Pseudomonadati</taxon>
        <taxon>Pseudomonadota</taxon>
        <taxon>Betaproteobacteria</taxon>
        <taxon>Rhodocyclales</taxon>
        <taxon>Rhodocyclaceae</taxon>
        <taxon>Dentiradicibacter</taxon>
    </lineage>
</organism>
<sequence>MSNITLKTPADGYAAIIQILAAYDKNNNTRPVTSYSDIDFDNIDLSVADEATLKEHDNFLDNLSNANDFTATVARALLRIGAAVNDADVTGAISHFEYRLTEGDTPWGAYEAALKLYGCTWFADPRIMLLSAGDAGMYWAVEQVFS</sequence>
<comment type="caution">
    <text evidence="3">The sequence shown here is derived from an EMBL/GenBank/DDBJ whole genome shotgun (WGS) entry which is preliminary data.</text>
</comment>
<reference evidence="4" key="1">
    <citation type="submission" date="2024-06" db="EMBL/GenBank/DDBJ databases">
        <title>Radixoralia hellwigii gen. nov., sp nov., isolated from a root canal in the human oral cavity.</title>
        <authorList>
            <person name="Bartsch S."/>
            <person name="Wittmer A."/>
            <person name="Schulz A.-K."/>
            <person name="Neumann-Schaal M."/>
            <person name="Wolf J."/>
            <person name="Gronow S."/>
            <person name="Tennert C."/>
            <person name="Haecker G."/>
            <person name="Cieplik F."/>
            <person name="Al-Ahmad A."/>
        </authorList>
    </citation>
    <scope>NUCLEOTIDE SEQUENCE [LARGE SCALE GENOMIC DNA]</scope>
    <source>
        <strain evidence="4">Wk13</strain>
    </source>
</reference>
<protein>
    <submittedName>
        <fullName evidence="3">Uncharacterized protein</fullName>
    </submittedName>
</protein>
<evidence type="ECO:0000313" key="3">
    <source>
        <dbReference type="EMBL" id="MFA9950843.1"/>
    </source>
</evidence>
<dbReference type="EMBL" id="JBEUWX010000002">
    <property type="protein sequence ID" value="MFA9949167.1"/>
    <property type="molecule type" value="Genomic_DNA"/>
</dbReference>
<dbReference type="EMBL" id="JBEUWX010000002">
    <property type="protein sequence ID" value="MFA9950827.1"/>
    <property type="molecule type" value="Genomic_DNA"/>
</dbReference>
<dbReference type="EMBL" id="JBEUWX010000003">
    <property type="protein sequence ID" value="MFA9950843.1"/>
    <property type="molecule type" value="Genomic_DNA"/>
</dbReference>